<dbReference type="OrthoDB" id="10272016at2759"/>
<reference evidence="1" key="1">
    <citation type="submission" date="2020-05" db="UniProtKB">
        <authorList>
            <consortium name="EnsemblMetazoa"/>
        </authorList>
    </citation>
    <scope>IDENTIFICATION</scope>
    <source>
        <strain evidence="1">BB02</strain>
    </source>
</reference>
<dbReference type="VEuPathDB" id="VectorBase:BGLB037684"/>
<dbReference type="EnsemblMetazoa" id="BGLB037684-RB">
    <property type="protein sequence ID" value="BGLB037684-PB"/>
    <property type="gene ID" value="BGLB037684"/>
</dbReference>
<gene>
    <name evidence="1" type="primary">106072176</name>
</gene>
<proteinExistence type="predicted"/>
<name>A0A2C9M291_BIOGL</name>
<accession>A0A2C9M291</accession>
<organism evidence="1 2">
    <name type="scientific">Biomphalaria glabrata</name>
    <name type="common">Bloodfluke planorb</name>
    <name type="synonym">Freshwater snail</name>
    <dbReference type="NCBI Taxonomy" id="6526"/>
    <lineage>
        <taxon>Eukaryota</taxon>
        <taxon>Metazoa</taxon>
        <taxon>Spiralia</taxon>
        <taxon>Lophotrochozoa</taxon>
        <taxon>Mollusca</taxon>
        <taxon>Gastropoda</taxon>
        <taxon>Heterobranchia</taxon>
        <taxon>Euthyneura</taxon>
        <taxon>Panpulmonata</taxon>
        <taxon>Hygrophila</taxon>
        <taxon>Lymnaeoidea</taxon>
        <taxon>Planorbidae</taxon>
        <taxon>Biomphalaria</taxon>
    </lineage>
</organism>
<dbReference type="InterPro" id="IPR011029">
    <property type="entry name" value="DEATH-like_dom_sf"/>
</dbReference>
<evidence type="ECO:0000313" key="2">
    <source>
        <dbReference type="Proteomes" id="UP000076420"/>
    </source>
</evidence>
<sequence length="221" mass="25360">MPNKPELVETKVRLLSEQSEELHRLSLHLTAEELKKMKGLADYKMFDVIIVHQGFENCTFEVIGDEEIIGDRISTCKEIIIVPKGQSDSVDFASLISEVETPGQPYDWFNQLPEDQRRRRLRYEEAGLLSCCLGNECDQCSIVFLTLGFGKGEIEIAERDYRSKASPFNTATQLFCKWIERNGSNATFASLIDHFILFEKINPRFFDWGKIKTIITNAVKK</sequence>
<dbReference type="Gene3D" id="1.10.533.10">
    <property type="entry name" value="Death Domain, Fas"/>
    <property type="match status" value="1"/>
</dbReference>
<dbReference type="VEuPathDB" id="VectorBase:BGLAX_051543"/>
<dbReference type="KEGG" id="bgt:106072176"/>
<evidence type="ECO:0000313" key="1">
    <source>
        <dbReference type="EnsemblMetazoa" id="BGLB037684-PA"/>
    </source>
</evidence>
<dbReference type="SUPFAM" id="SSF47986">
    <property type="entry name" value="DEATH domain"/>
    <property type="match status" value="1"/>
</dbReference>
<dbReference type="AlphaFoldDB" id="A0A2C9M291"/>
<dbReference type="EnsemblMetazoa" id="BGLB037684-RA">
    <property type="protein sequence ID" value="BGLB037684-PA"/>
    <property type="gene ID" value="BGLB037684"/>
</dbReference>
<protein>
    <recommendedName>
        <fullName evidence="3">Death domain-containing protein</fullName>
    </recommendedName>
</protein>
<dbReference type="Proteomes" id="UP000076420">
    <property type="component" value="Unassembled WGS sequence"/>
</dbReference>
<evidence type="ECO:0008006" key="3">
    <source>
        <dbReference type="Google" id="ProtNLM"/>
    </source>
</evidence>